<keyword evidence="2" id="KW-0732">Signal</keyword>
<comment type="caution">
    <text evidence="3">The sequence shown here is derived from an EMBL/GenBank/DDBJ whole genome shotgun (WGS) entry which is preliminary data.</text>
</comment>
<keyword evidence="1" id="KW-0472">Membrane</keyword>
<feature type="transmembrane region" description="Helical" evidence="1">
    <location>
        <begin position="123"/>
        <end position="149"/>
    </location>
</feature>
<dbReference type="AlphaFoldDB" id="A0A8J6AZ75"/>
<feature type="transmembrane region" description="Helical" evidence="1">
    <location>
        <begin position="586"/>
        <end position="610"/>
    </location>
</feature>
<reference evidence="3" key="1">
    <citation type="submission" date="2021-05" db="EMBL/GenBank/DDBJ databases">
        <title>A free-living protist that lacks canonical eukaryotic 1 DNA replication and segregation systems.</title>
        <authorList>
            <person name="Salas-Leiva D.E."/>
            <person name="Tromer E.C."/>
            <person name="Curtis B.A."/>
            <person name="Jerlstrom-Hultqvist J."/>
            <person name="Kolisko M."/>
            <person name="Yi Z."/>
            <person name="Salas-Leiva J.S."/>
            <person name="Gallot-Lavallee L."/>
            <person name="Kops G.J.P.L."/>
            <person name="Archibald J.M."/>
            <person name="Simpson A.G.B."/>
            <person name="Roger A.J."/>
        </authorList>
    </citation>
    <scope>NUCLEOTIDE SEQUENCE</scope>
    <source>
        <strain evidence="3">BICM</strain>
    </source>
</reference>
<evidence type="ECO:0000313" key="3">
    <source>
        <dbReference type="EMBL" id="KAG9389534.1"/>
    </source>
</evidence>
<feature type="transmembrane region" description="Helical" evidence="1">
    <location>
        <begin position="95"/>
        <end position="117"/>
    </location>
</feature>
<name>A0A8J6AZ75_9EUKA</name>
<feature type="transmembrane region" description="Helical" evidence="1">
    <location>
        <begin position="170"/>
        <end position="191"/>
    </location>
</feature>
<feature type="transmembrane region" description="Helical" evidence="1">
    <location>
        <begin position="197"/>
        <end position="218"/>
    </location>
</feature>
<proteinExistence type="predicted"/>
<feature type="signal peptide" evidence="2">
    <location>
        <begin position="1"/>
        <end position="20"/>
    </location>
</feature>
<organism evidence="3 4">
    <name type="scientific">Carpediemonas membranifera</name>
    <dbReference type="NCBI Taxonomy" id="201153"/>
    <lineage>
        <taxon>Eukaryota</taxon>
        <taxon>Metamonada</taxon>
        <taxon>Carpediemonas-like organisms</taxon>
        <taxon>Carpediemonas</taxon>
    </lineage>
</organism>
<feature type="transmembrane region" description="Helical" evidence="1">
    <location>
        <begin position="55"/>
        <end position="75"/>
    </location>
</feature>
<feature type="chain" id="PRO_5035239515" evidence="2">
    <location>
        <begin position="21"/>
        <end position="1280"/>
    </location>
</feature>
<keyword evidence="1" id="KW-0812">Transmembrane</keyword>
<keyword evidence="4" id="KW-1185">Reference proteome</keyword>
<dbReference type="Proteomes" id="UP000717585">
    <property type="component" value="Unassembled WGS sequence"/>
</dbReference>
<accession>A0A8J6AZ75</accession>
<feature type="transmembrane region" description="Helical" evidence="1">
    <location>
        <begin position="230"/>
        <end position="252"/>
    </location>
</feature>
<dbReference type="EMBL" id="JAHDYR010000069">
    <property type="protein sequence ID" value="KAG9389534.1"/>
    <property type="molecule type" value="Genomic_DNA"/>
</dbReference>
<protein>
    <submittedName>
        <fullName evidence="3">Uncharacterized protein</fullName>
    </submittedName>
</protein>
<keyword evidence="1" id="KW-1133">Transmembrane helix</keyword>
<feature type="transmembrane region" description="Helical" evidence="1">
    <location>
        <begin position="1220"/>
        <end position="1240"/>
    </location>
</feature>
<evidence type="ECO:0000256" key="2">
    <source>
        <dbReference type="SAM" id="SignalP"/>
    </source>
</evidence>
<evidence type="ECO:0000256" key="1">
    <source>
        <dbReference type="SAM" id="Phobius"/>
    </source>
</evidence>
<sequence>MKQLHVVLFLLVTVQALALALDPSIYTWPVLSSVQTAITWARLAPLADELTETTLHVAGAVALILVGFWFVLDFVSMRQVMRGTIPGAWIVKLSVVSYVFRSTVLFVPLLAIIAANIHARLELTAASVVICIIFSATFVIYAAHTVFLHAMSQHFSFSSTHVLARQHSRLTPVIFVLLAAAVVVFVIPGPYTSYVRAAVVFIGNGLLSIAVSLFTPYYKAMTNMGLAATHWAIASVSAAVISPLAALALLLLTPLAAIPPLLTVIVTDLCTQKFREEVMALESTDMIPSTRPSLLFPFQVEVALRRSRNRMSKAIKAAESIQRRVPVSIFEFPGAVSENGILDKSRLSPEDLEIISNSHRVVEQETGFGMRLFTLTRARWPHSPYLGLTFVLFSAAFRKESLASALYSTERTCAGKLGMNMDVQYYRFLVQNYTRSLSSDEGMLSKLEAQRDMSSLTKAQKKLTDELTQLWSRIGTGDELTTLAGFKNFMQALSRVSTLNRQIRSLYDRVLARPTPRVFRTYAQYISLMDPRPAVESYSDELFGMADELEVAPGDTEDNATGLPAVRVDRVDRPDTGIDVLHHAEAVGATLLTLCLVLLTVGTIVALSYLHNNLMWQFMGLMNVNTGLQSLATSLATLRSTYTSPLVATSLVAGPPWRATLAELAPAYQRHALDHAADASTIYGNINSHANIQDIAIYEVFDSVNETWFDTLTQETLTSLSHLLVNVPRLLRDKTITVPVYEGLAPSGTMDVSAIEYLSSIVHTAEYLRACVIEKDAAGSATSAFDCIAEKEDLIMGFERAMVQHALDGILDVSFETFAVILAFPVIEVVIFAVILFLLTTFFPQIEAVLYVRPMLSHYGFALKIRHLLAQLPSTTIDRLNSDIASFRRSLKVRSVDLTRTADSQVTSRAPSPCRNQSTVLFNLPQSNASLQSRPTGLYSGSPSQRGSTAAMLPPESLSSALELVSIPRKRRFATTVIKARSLLRMAPPIIFWMAVFSVTYTVMVSMVIYYTGVVTMTSITVFYQDTALVSIRNMGSTSISYAADQLPSYPTPLTAADAAAIIKADLARLGDFIAHLSGDSPLRREPVEAAWERLPHWVETPAMLLIEAINPSGWVDGEFEDEITDLLYREECLRFNSSFCTAPYVVYTDAENGLINAVSAFMTYMESVVDSIDDGSLTLPDYMQHMSLPDLDLTSGLFRLKDLLIDRNDESMATMRSSLLYFVGLMLFFLALFYYTHFYKTIVRIGHDRVELGQLFRSIPRGEIPPQLLEKLLDMLPEE</sequence>
<evidence type="ECO:0000313" key="4">
    <source>
        <dbReference type="Proteomes" id="UP000717585"/>
    </source>
</evidence>
<gene>
    <name evidence="3" type="ORF">J8273_8827</name>
</gene>
<feature type="transmembrane region" description="Helical" evidence="1">
    <location>
        <begin position="990"/>
        <end position="1011"/>
    </location>
</feature>